<dbReference type="Pfam" id="PF00018">
    <property type="entry name" value="SH3_1"/>
    <property type="match status" value="1"/>
</dbReference>
<evidence type="ECO:0000313" key="5">
    <source>
        <dbReference type="Proteomes" id="UP000029867"/>
    </source>
</evidence>
<proteinExistence type="predicted"/>
<dbReference type="PRINTS" id="PR00452">
    <property type="entry name" value="SH3DOMAIN"/>
</dbReference>
<dbReference type="AlphaFoldDB" id="A0A099NSY2"/>
<dbReference type="InterPro" id="IPR001452">
    <property type="entry name" value="SH3_domain"/>
</dbReference>
<sequence>MSAPFIGIYTAVYDYTAQNDEELSIKESDILYLLEKSDFDDWWLVKKRVLDANVEEPQGLVPRSYIEPAVPKEKAIALYDYTKQTEEELSFSENTQFNVYDSSDPNWTLVDINGQQFGFVPGNYIDIVKSQQPQQQQQQPVLPIQPQA</sequence>
<feature type="non-terminal residue" evidence="4">
    <location>
        <position position="148"/>
    </location>
</feature>
<feature type="domain" description="SH3" evidence="3">
    <location>
        <begin position="4"/>
        <end position="71"/>
    </location>
</feature>
<dbReference type="SUPFAM" id="SSF50044">
    <property type="entry name" value="SH3-domain"/>
    <property type="match status" value="2"/>
</dbReference>
<accession>A0A099NSY2</accession>
<dbReference type="InterPro" id="IPR036028">
    <property type="entry name" value="SH3-like_dom_sf"/>
</dbReference>
<evidence type="ECO:0000259" key="3">
    <source>
        <dbReference type="PROSITE" id="PS50002"/>
    </source>
</evidence>
<dbReference type="GO" id="GO:0005737">
    <property type="term" value="C:cytoplasm"/>
    <property type="evidence" value="ECO:0007669"/>
    <property type="project" value="TreeGrafter"/>
</dbReference>
<evidence type="ECO:0000256" key="2">
    <source>
        <dbReference type="PROSITE-ProRule" id="PRU00192"/>
    </source>
</evidence>
<organism evidence="4 5">
    <name type="scientific">Pichia kudriavzevii</name>
    <name type="common">Yeast</name>
    <name type="synonym">Issatchenkia orientalis</name>
    <dbReference type="NCBI Taxonomy" id="4909"/>
    <lineage>
        <taxon>Eukaryota</taxon>
        <taxon>Fungi</taxon>
        <taxon>Dikarya</taxon>
        <taxon>Ascomycota</taxon>
        <taxon>Saccharomycotina</taxon>
        <taxon>Pichiomycetes</taxon>
        <taxon>Pichiales</taxon>
        <taxon>Pichiaceae</taxon>
        <taxon>Pichia</taxon>
    </lineage>
</organism>
<dbReference type="Gene3D" id="2.30.30.40">
    <property type="entry name" value="SH3 Domains"/>
    <property type="match status" value="2"/>
</dbReference>
<comment type="caution">
    <text evidence="4">The sequence shown here is derived from an EMBL/GenBank/DDBJ whole genome shotgun (WGS) entry which is preliminary data.</text>
</comment>
<dbReference type="Pfam" id="PF14604">
    <property type="entry name" value="SH3_9"/>
    <property type="match status" value="1"/>
</dbReference>
<dbReference type="EMBL" id="JQFK01001094">
    <property type="protein sequence ID" value="KGK34976.1"/>
    <property type="molecule type" value="Genomic_DNA"/>
</dbReference>
<dbReference type="eggNOG" id="ENOG502QQC3">
    <property type="taxonomic scope" value="Eukaryota"/>
</dbReference>
<dbReference type="InterPro" id="IPR050384">
    <property type="entry name" value="Endophilin_SH3RF"/>
</dbReference>
<feature type="domain" description="SH3" evidence="3">
    <location>
        <begin position="72"/>
        <end position="130"/>
    </location>
</feature>
<dbReference type="Proteomes" id="UP000029867">
    <property type="component" value="Unassembled WGS sequence"/>
</dbReference>
<dbReference type="SMART" id="SM00326">
    <property type="entry name" value="SH3"/>
    <property type="match status" value="2"/>
</dbReference>
<evidence type="ECO:0000313" key="4">
    <source>
        <dbReference type="EMBL" id="KGK34976.1"/>
    </source>
</evidence>
<evidence type="ECO:0000256" key="1">
    <source>
        <dbReference type="ARBA" id="ARBA00022443"/>
    </source>
</evidence>
<name>A0A099NSY2_PICKU</name>
<dbReference type="VEuPathDB" id="FungiDB:C5L36_0A10250"/>
<dbReference type="HOGENOM" id="CLU_1772502_0_0_1"/>
<dbReference type="PANTHER" id="PTHR14167">
    <property type="entry name" value="SH3 DOMAIN-CONTAINING"/>
    <property type="match status" value="1"/>
</dbReference>
<dbReference type="PANTHER" id="PTHR14167:SF116">
    <property type="entry name" value="CAP, ISOFORM AC"/>
    <property type="match status" value="1"/>
</dbReference>
<keyword evidence="1 2" id="KW-0728">SH3 domain</keyword>
<protein>
    <recommendedName>
        <fullName evidence="3">SH3 domain-containing protein</fullName>
    </recommendedName>
</protein>
<gene>
    <name evidence="4" type="ORF">JL09_g5875</name>
</gene>
<dbReference type="PROSITE" id="PS50002">
    <property type="entry name" value="SH3"/>
    <property type="match status" value="2"/>
</dbReference>
<reference evidence="5" key="1">
    <citation type="journal article" date="2014" name="Microb. Cell Fact.">
        <title>Exploiting Issatchenkia orientalis SD108 for succinic acid production.</title>
        <authorList>
            <person name="Xiao H."/>
            <person name="Shao Z."/>
            <person name="Jiang Y."/>
            <person name="Dole S."/>
            <person name="Zhao H."/>
        </authorList>
    </citation>
    <scope>NUCLEOTIDE SEQUENCE [LARGE SCALE GENOMIC DNA]</scope>
    <source>
        <strain evidence="5">SD108</strain>
    </source>
</reference>